<name>A0A7C9J7E9_9ACTN</name>
<evidence type="ECO:0000313" key="3">
    <source>
        <dbReference type="EMBL" id="NAS26702.1"/>
    </source>
</evidence>
<organism evidence="3 4">
    <name type="scientific">Herbidospora solisilvae</name>
    <dbReference type="NCBI Taxonomy" id="2696284"/>
    <lineage>
        <taxon>Bacteria</taxon>
        <taxon>Bacillati</taxon>
        <taxon>Actinomycetota</taxon>
        <taxon>Actinomycetes</taxon>
        <taxon>Streptosporangiales</taxon>
        <taxon>Streptosporangiaceae</taxon>
        <taxon>Herbidospora</taxon>
    </lineage>
</organism>
<dbReference type="InterPro" id="IPR045057">
    <property type="entry name" value="Gcn5-rel_NAT"/>
</dbReference>
<dbReference type="AlphaFoldDB" id="A0A7C9J7E9"/>
<dbReference type="Gene3D" id="3.40.630.30">
    <property type="match status" value="1"/>
</dbReference>
<dbReference type="InterPro" id="IPR016181">
    <property type="entry name" value="Acyl_CoA_acyltransferase"/>
</dbReference>
<feature type="domain" description="N-acetyltransferase" evidence="2">
    <location>
        <begin position="5"/>
        <end position="92"/>
    </location>
</feature>
<dbReference type="PANTHER" id="PTHR31435">
    <property type="entry name" value="PROTEIN NATD1"/>
    <property type="match status" value="1"/>
</dbReference>
<dbReference type="Pfam" id="PF14542">
    <property type="entry name" value="Acetyltransf_CG"/>
    <property type="match status" value="1"/>
</dbReference>
<keyword evidence="3" id="KW-0808">Transferase</keyword>
<dbReference type="Proteomes" id="UP000479526">
    <property type="component" value="Unassembled WGS sequence"/>
</dbReference>
<evidence type="ECO:0000259" key="1">
    <source>
        <dbReference type="PROSITE" id="PS51186"/>
    </source>
</evidence>
<comment type="caution">
    <text evidence="3">The sequence shown here is derived from an EMBL/GenBank/DDBJ whole genome shotgun (WGS) entry which is preliminary data.</text>
</comment>
<dbReference type="CDD" id="cd04301">
    <property type="entry name" value="NAT_SF"/>
    <property type="match status" value="1"/>
</dbReference>
<evidence type="ECO:0000259" key="2">
    <source>
        <dbReference type="PROSITE" id="PS51729"/>
    </source>
</evidence>
<protein>
    <submittedName>
        <fullName evidence="3">GNAT family N-acetyltransferase</fullName>
    </submittedName>
</protein>
<dbReference type="InterPro" id="IPR031165">
    <property type="entry name" value="GNAT_YJDJ"/>
</dbReference>
<evidence type="ECO:0000313" key="4">
    <source>
        <dbReference type="Proteomes" id="UP000479526"/>
    </source>
</evidence>
<dbReference type="PANTHER" id="PTHR31435:SF10">
    <property type="entry name" value="BSR4717 PROTEIN"/>
    <property type="match status" value="1"/>
</dbReference>
<keyword evidence="4" id="KW-1185">Reference proteome</keyword>
<dbReference type="PROSITE" id="PS51729">
    <property type="entry name" value="GNAT_YJDJ"/>
    <property type="match status" value="1"/>
</dbReference>
<dbReference type="InterPro" id="IPR000182">
    <property type="entry name" value="GNAT_dom"/>
</dbReference>
<dbReference type="EMBL" id="WXEW01000011">
    <property type="protein sequence ID" value="NAS26702.1"/>
    <property type="molecule type" value="Genomic_DNA"/>
</dbReference>
<dbReference type="PROSITE" id="PS51186">
    <property type="entry name" value="GNAT"/>
    <property type="match status" value="1"/>
</dbReference>
<sequence>MTDVADNAETERFEISVDGAVAGFVKYRLPRPGRIVFVHTEIDPAYEGKGLGSKLARAVLDSARERGLEVVPMCPFIKGYIDRHPEYADLVA</sequence>
<accession>A0A7C9J7E9</accession>
<feature type="domain" description="N-acetyltransferase" evidence="1">
    <location>
        <begin position="1"/>
        <end position="92"/>
    </location>
</feature>
<proteinExistence type="predicted"/>
<reference evidence="3 4" key="1">
    <citation type="submission" date="2020-01" db="EMBL/GenBank/DDBJ databases">
        <title>Herbidospora sp. NEAU-GS84 nov., a novel actinomycete isolated from soil.</title>
        <authorList>
            <person name="Han L."/>
        </authorList>
    </citation>
    <scope>NUCLEOTIDE SEQUENCE [LARGE SCALE GENOMIC DNA]</scope>
    <source>
        <strain evidence="3 4">NEAU-GS84</strain>
    </source>
</reference>
<dbReference type="GO" id="GO:0016747">
    <property type="term" value="F:acyltransferase activity, transferring groups other than amino-acyl groups"/>
    <property type="evidence" value="ECO:0007669"/>
    <property type="project" value="InterPro"/>
</dbReference>
<dbReference type="RefSeq" id="WP_030451922.1">
    <property type="nucleotide sequence ID" value="NZ_WXEW01000011.1"/>
</dbReference>
<gene>
    <name evidence="3" type="ORF">GT755_34140</name>
</gene>
<dbReference type="SUPFAM" id="SSF55729">
    <property type="entry name" value="Acyl-CoA N-acyltransferases (Nat)"/>
    <property type="match status" value="1"/>
</dbReference>